<evidence type="ECO:0000256" key="2">
    <source>
        <dbReference type="ARBA" id="ARBA00009289"/>
    </source>
</evidence>
<keyword evidence="6" id="KW-1133">Transmembrane helix</keyword>
<dbReference type="PANTHER" id="PTHR12804:SF0">
    <property type="entry name" value="SIGNAL PEPTIDASE COMPLEX SUBUNIT 3"/>
    <property type="match status" value="1"/>
</dbReference>
<keyword evidence="3" id="KW-0812">Transmembrane</keyword>
<comment type="subcellular location">
    <subcellularLocation>
        <location evidence="1">Endoplasmic reticulum membrane</location>
        <topology evidence="1">Single-pass type II membrane protein</topology>
    </subcellularLocation>
</comment>
<evidence type="ECO:0000313" key="11">
    <source>
        <dbReference type="Proteomes" id="UP000031512"/>
    </source>
</evidence>
<dbReference type="GO" id="GO:0006465">
    <property type="term" value="P:signal peptide processing"/>
    <property type="evidence" value="ECO:0007669"/>
    <property type="project" value="InterPro"/>
</dbReference>
<dbReference type="OrthoDB" id="10261524at2759"/>
<dbReference type="eggNOG" id="KOG3372">
    <property type="taxonomic scope" value="Eukaryota"/>
</dbReference>
<accession>L0AZC9</accession>
<name>L0AZC9_THEEQ</name>
<dbReference type="RefSeq" id="XP_004830566.1">
    <property type="nucleotide sequence ID" value="XM_004830509.1"/>
</dbReference>
<evidence type="ECO:0000256" key="4">
    <source>
        <dbReference type="ARBA" id="ARBA00022824"/>
    </source>
</evidence>
<evidence type="ECO:0000256" key="3">
    <source>
        <dbReference type="ARBA" id="ARBA00022692"/>
    </source>
</evidence>
<dbReference type="Proteomes" id="UP000031512">
    <property type="component" value="Chromosome 3"/>
</dbReference>
<organism evidence="10 11">
    <name type="scientific">Theileria equi strain WA</name>
    <dbReference type="NCBI Taxonomy" id="1537102"/>
    <lineage>
        <taxon>Eukaryota</taxon>
        <taxon>Sar</taxon>
        <taxon>Alveolata</taxon>
        <taxon>Apicomplexa</taxon>
        <taxon>Aconoidasida</taxon>
        <taxon>Piroplasmida</taxon>
        <taxon>Theileriidae</taxon>
        <taxon>Theileria</taxon>
    </lineage>
</organism>
<feature type="compositionally biased region" description="Low complexity" evidence="9">
    <location>
        <begin position="316"/>
        <end position="328"/>
    </location>
</feature>
<dbReference type="Pfam" id="PF04573">
    <property type="entry name" value="SPC22"/>
    <property type="match status" value="1"/>
</dbReference>
<dbReference type="EMBL" id="CP001670">
    <property type="protein sequence ID" value="AFZ80900.1"/>
    <property type="molecule type" value="Genomic_DNA"/>
</dbReference>
<dbReference type="STRING" id="1537102.L0AZC9"/>
<evidence type="ECO:0000256" key="9">
    <source>
        <dbReference type="SAM" id="MobiDB-lite"/>
    </source>
</evidence>
<dbReference type="PANTHER" id="PTHR12804">
    <property type="entry name" value="MICROSOMAL SIGNAL PEPTIDASE 23 KD SUBUNIT SPC22/23"/>
    <property type="match status" value="1"/>
</dbReference>
<feature type="region of interest" description="Disordered" evidence="9">
    <location>
        <begin position="1"/>
        <end position="43"/>
    </location>
</feature>
<evidence type="ECO:0000256" key="1">
    <source>
        <dbReference type="ARBA" id="ARBA00004648"/>
    </source>
</evidence>
<evidence type="ECO:0000256" key="5">
    <source>
        <dbReference type="ARBA" id="ARBA00022968"/>
    </source>
</evidence>
<keyword evidence="7" id="KW-0472">Membrane</keyword>
<dbReference type="KEGG" id="beq:BEWA_003080"/>
<protein>
    <recommendedName>
        <fullName evidence="8">Signal peptidase complex subunit 3</fullName>
    </recommendedName>
</protein>
<reference evidence="10 11" key="1">
    <citation type="journal article" date="2012" name="BMC Genomics">
        <title>Comparative genomic analysis and phylogenetic position of Theileria equi.</title>
        <authorList>
            <person name="Kappmeyer L.S."/>
            <person name="Thiagarajan M."/>
            <person name="Herndon D.R."/>
            <person name="Ramsay J.D."/>
            <person name="Caler E."/>
            <person name="Djikeng A."/>
            <person name="Gillespie J.J."/>
            <person name="Lau A.O."/>
            <person name="Roalson E.H."/>
            <person name="Silva J.C."/>
            <person name="Silva M.G."/>
            <person name="Suarez C.E."/>
            <person name="Ueti M.W."/>
            <person name="Nene V.M."/>
            <person name="Mealey R.H."/>
            <person name="Knowles D.P."/>
            <person name="Brayton K.A."/>
        </authorList>
    </citation>
    <scope>NUCLEOTIDE SEQUENCE [LARGE SCALE GENOMIC DNA]</scope>
    <source>
        <strain evidence="10 11">WA</strain>
    </source>
</reference>
<dbReference type="AlphaFoldDB" id="L0AZC9"/>
<evidence type="ECO:0000256" key="8">
    <source>
        <dbReference type="ARBA" id="ARBA00029556"/>
    </source>
</evidence>
<dbReference type="VEuPathDB" id="PiroplasmaDB:BEWA_003080"/>
<dbReference type="GeneID" id="15804699"/>
<evidence type="ECO:0000256" key="7">
    <source>
        <dbReference type="ARBA" id="ARBA00023136"/>
    </source>
</evidence>
<evidence type="ECO:0000313" key="10">
    <source>
        <dbReference type="EMBL" id="AFZ80900.1"/>
    </source>
</evidence>
<keyword evidence="4" id="KW-0256">Endoplasmic reticulum</keyword>
<evidence type="ECO:0000256" key="6">
    <source>
        <dbReference type="ARBA" id="ARBA00022989"/>
    </source>
</evidence>
<dbReference type="GO" id="GO:0045047">
    <property type="term" value="P:protein targeting to ER"/>
    <property type="evidence" value="ECO:0007669"/>
    <property type="project" value="TreeGrafter"/>
</dbReference>
<sequence>MAPPSDGVTIDISHKPGGDGPTYYGGNGGRDVKLEKEEDPPGSGFWKFKHTKNGSNGNAFHVEKVTSGVTPVSELEQIENIQYLAVWYHSGDKNHNQPLLIEIWEKGGTYKHYITKGGGSWNPHDSGSQSQLTGKELEQKLDYLNCQYYKSVNIDLTHNRYTSGKSYCCDKHKGTRTEKVSVTGNKVASQIPYVKHFIGNKSTLSGIKYYLKDGSQRKNITLHGSRFPTSVNSVYAFYCTGNGPSLICIKEESHQTVNWYKKPNGDDSQWTRVQGISNDPENIKNCKDNSEEFDRLVTELRLFGCQNLKTCTESSLSSSPALGASQGPQPALPTAGEGDLSGPIESSGANNAHSEGEEEPGTGSAASTATEDAAGEGKAEALGVGAAPAAFGLGFILKISSGVFGGSGAVGLAGYHLYKHTRDPWCDRAAIEIYLKYDLRETFDWSTHLLFLYVTASYETAKHQRNELIIHDKIIKTEEEAYEPGSNVIAKYYMVDYARGLRNKKIKLELHYDFVPIGGFMHKNKLSESYFSFPSAYIKYKGNR</sequence>
<comment type="similarity">
    <text evidence="2">Belongs to the SPCS3 family.</text>
</comment>
<gene>
    <name evidence="10" type="ORF">BEWA_003080</name>
</gene>
<keyword evidence="11" id="KW-1185">Reference proteome</keyword>
<proteinExistence type="inferred from homology"/>
<dbReference type="GO" id="GO:0005787">
    <property type="term" value="C:signal peptidase complex"/>
    <property type="evidence" value="ECO:0007669"/>
    <property type="project" value="InterPro"/>
</dbReference>
<feature type="compositionally biased region" description="Gly residues" evidence="9">
    <location>
        <begin position="18"/>
        <end position="29"/>
    </location>
</feature>
<feature type="region of interest" description="Disordered" evidence="9">
    <location>
        <begin position="316"/>
        <end position="374"/>
    </location>
</feature>
<keyword evidence="5" id="KW-0735">Signal-anchor</keyword>
<dbReference type="InterPro" id="IPR007653">
    <property type="entry name" value="SPC3"/>
</dbReference>